<organism evidence="2 3">
    <name type="scientific">Serratia marcescens</name>
    <dbReference type="NCBI Taxonomy" id="615"/>
    <lineage>
        <taxon>Bacteria</taxon>
        <taxon>Pseudomonadati</taxon>
        <taxon>Pseudomonadota</taxon>
        <taxon>Gammaproteobacteria</taxon>
        <taxon>Enterobacterales</taxon>
        <taxon>Yersiniaceae</taxon>
        <taxon>Serratia</taxon>
    </lineage>
</organism>
<feature type="chain" id="PRO_5044744296" description="Rap1a immunity protein domain-containing protein" evidence="1">
    <location>
        <begin position="23"/>
        <end position="133"/>
    </location>
</feature>
<evidence type="ECO:0000256" key="1">
    <source>
        <dbReference type="SAM" id="SignalP"/>
    </source>
</evidence>
<feature type="signal peptide" evidence="1">
    <location>
        <begin position="1"/>
        <end position="22"/>
    </location>
</feature>
<sequence length="133" mass="14788">MKKISLSIATIIFTLLPSISHAEFTVAMYKELKHLTTSSDAEGAKRAKDMISTYLMGVASGVNEISQFQKAKNDTEIPYCLPKGTRLTPNFAEHVVDSLLSDKDVNLNNVESMGISRVYVIGILRYYKCPKLL</sequence>
<dbReference type="AlphaFoldDB" id="A0ABD5BHW9"/>
<accession>A0ABD5BHW9</accession>
<dbReference type="EMBL" id="JAVIPQ010000156">
    <property type="protein sequence ID" value="MDQ9556055.1"/>
    <property type="molecule type" value="Genomic_DNA"/>
</dbReference>
<reference evidence="2 3" key="1">
    <citation type="submission" date="2023-07" db="EMBL/GenBank/DDBJ databases">
        <title>Pathogens genome sequencing project 196.</title>
        <authorList>
            <person name="Cao X."/>
        </authorList>
    </citation>
    <scope>NUCLEOTIDE SEQUENCE [LARGE SCALE GENOMIC DNA]</scope>
    <source>
        <strain evidence="2 3">SM41</strain>
    </source>
</reference>
<evidence type="ECO:0008006" key="4">
    <source>
        <dbReference type="Google" id="ProtNLM"/>
    </source>
</evidence>
<evidence type="ECO:0000313" key="3">
    <source>
        <dbReference type="Proteomes" id="UP001234811"/>
    </source>
</evidence>
<comment type="caution">
    <text evidence="2">The sequence shown here is derived from an EMBL/GenBank/DDBJ whole genome shotgun (WGS) entry which is preliminary data.</text>
</comment>
<keyword evidence="1" id="KW-0732">Signal</keyword>
<evidence type="ECO:0000313" key="2">
    <source>
        <dbReference type="EMBL" id="MDQ9556055.1"/>
    </source>
</evidence>
<dbReference type="RefSeq" id="WP_141240902.1">
    <property type="nucleotide sequence ID" value="NZ_CP047682.1"/>
</dbReference>
<name>A0ABD5BHW9_SERMA</name>
<gene>
    <name evidence="2" type="ORF">RF091_11080</name>
</gene>
<dbReference type="Proteomes" id="UP001234811">
    <property type="component" value="Unassembled WGS sequence"/>
</dbReference>
<proteinExistence type="predicted"/>
<protein>
    <recommendedName>
        <fullName evidence="4">Rap1a immunity protein domain-containing protein</fullName>
    </recommendedName>
</protein>